<accession>A0A4D9F2V4</accession>
<organism evidence="1 2">
    <name type="scientific">Platysternon megacephalum</name>
    <name type="common">big-headed turtle</name>
    <dbReference type="NCBI Taxonomy" id="55544"/>
    <lineage>
        <taxon>Eukaryota</taxon>
        <taxon>Metazoa</taxon>
        <taxon>Chordata</taxon>
        <taxon>Craniata</taxon>
        <taxon>Vertebrata</taxon>
        <taxon>Euteleostomi</taxon>
        <taxon>Archelosauria</taxon>
        <taxon>Testudinata</taxon>
        <taxon>Testudines</taxon>
        <taxon>Cryptodira</taxon>
        <taxon>Durocryptodira</taxon>
        <taxon>Testudinoidea</taxon>
        <taxon>Platysternidae</taxon>
        <taxon>Platysternon</taxon>
    </lineage>
</organism>
<dbReference type="AlphaFoldDB" id="A0A4D9F2V4"/>
<dbReference type="Proteomes" id="UP000297703">
    <property type="component" value="Unassembled WGS sequence"/>
</dbReference>
<evidence type="ECO:0000313" key="1">
    <source>
        <dbReference type="EMBL" id="TFK15905.1"/>
    </source>
</evidence>
<dbReference type="EMBL" id="QXTE01000002">
    <property type="protein sequence ID" value="TFK15905.1"/>
    <property type="molecule type" value="Genomic_DNA"/>
</dbReference>
<reference evidence="1 2" key="2">
    <citation type="submission" date="2019-04" db="EMBL/GenBank/DDBJ databases">
        <title>The genome sequence of big-headed turtle.</title>
        <authorList>
            <person name="Gong S."/>
        </authorList>
    </citation>
    <scope>NUCLEOTIDE SEQUENCE [LARGE SCALE GENOMIC DNA]</scope>
    <source>
        <strain evidence="1">DO16091913</strain>
        <tissue evidence="1">Muscle</tissue>
    </source>
</reference>
<proteinExistence type="predicted"/>
<reference evidence="1 2" key="1">
    <citation type="submission" date="2019-04" db="EMBL/GenBank/DDBJ databases">
        <title>Draft genome of the big-headed turtle Platysternon megacephalum.</title>
        <authorList>
            <person name="Gong S."/>
        </authorList>
    </citation>
    <scope>NUCLEOTIDE SEQUENCE [LARGE SCALE GENOMIC DNA]</scope>
    <source>
        <strain evidence="1">DO16091913</strain>
        <tissue evidence="1">Muscle</tissue>
    </source>
</reference>
<sequence length="116" mass="12532">MLANLSPCKANFSHKVLMAAAIGKFTSLFHSLPLTFALYNLHVGWEKSDKISNIVYPNYSSSMGHAAFMWIIGSSANRGGDLQRPALCSPGRGFLLCPARSHDSGAAQGSLRCHDH</sequence>
<name>A0A4D9F2V4_9SAUR</name>
<evidence type="ECO:0000313" key="2">
    <source>
        <dbReference type="Proteomes" id="UP000297703"/>
    </source>
</evidence>
<comment type="caution">
    <text evidence="1">The sequence shown here is derived from an EMBL/GenBank/DDBJ whole genome shotgun (WGS) entry which is preliminary data.</text>
</comment>
<gene>
    <name evidence="1" type="ORF">DR999_PMT00308</name>
</gene>
<protein>
    <submittedName>
        <fullName evidence="1">WD repeat-containing protein 25</fullName>
    </submittedName>
</protein>
<keyword evidence="2" id="KW-1185">Reference proteome</keyword>